<proteinExistence type="predicted"/>
<protein>
    <submittedName>
        <fullName evidence="1">Uncharacterized protein</fullName>
    </submittedName>
</protein>
<accession>A0A2H0UA73</accession>
<dbReference type="Proteomes" id="UP000230179">
    <property type="component" value="Unassembled WGS sequence"/>
</dbReference>
<dbReference type="EMBL" id="PFBL01000008">
    <property type="protein sequence ID" value="PIR83292.1"/>
    <property type="molecule type" value="Genomic_DNA"/>
</dbReference>
<evidence type="ECO:0000313" key="2">
    <source>
        <dbReference type="Proteomes" id="UP000230179"/>
    </source>
</evidence>
<comment type="caution">
    <text evidence="1">The sequence shown here is derived from an EMBL/GenBank/DDBJ whole genome shotgun (WGS) entry which is preliminary data.</text>
</comment>
<dbReference type="AlphaFoldDB" id="A0A2H0UA73"/>
<organism evidence="1 2">
    <name type="scientific">Candidatus Kaiserbacteria bacterium CG10_big_fil_rev_8_21_14_0_10_56_12</name>
    <dbReference type="NCBI Taxonomy" id="1974611"/>
    <lineage>
        <taxon>Bacteria</taxon>
        <taxon>Candidatus Kaiseribacteriota</taxon>
    </lineage>
</organism>
<gene>
    <name evidence="1" type="ORF">COU19_00980</name>
</gene>
<name>A0A2H0UA73_9BACT</name>
<reference evidence="2" key="1">
    <citation type="submission" date="2017-09" db="EMBL/GenBank/DDBJ databases">
        <title>Depth-based differentiation of microbial function through sediment-hosted aquifers and enrichment of novel symbionts in the deep terrestrial subsurface.</title>
        <authorList>
            <person name="Probst A.J."/>
            <person name="Ladd B."/>
            <person name="Jarett J.K."/>
            <person name="Geller-Mcgrath D.E."/>
            <person name="Sieber C.M.K."/>
            <person name="Emerson J.B."/>
            <person name="Anantharaman K."/>
            <person name="Thomas B.C."/>
            <person name="Malmstrom R."/>
            <person name="Stieglmeier M."/>
            <person name="Klingl A."/>
            <person name="Woyke T."/>
            <person name="Ryan C.M."/>
            <person name="Banfield J.F."/>
        </authorList>
    </citation>
    <scope>NUCLEOTIDE SEQUENCE [LARGE SCALE GENOMIC DNA]</scope>
</reference>
<evidence type="ECO:0000313" key="1">
    <source>
        <dbReference type="EMBL" id="PIR83292.1"/>
    </source>
</evidence>
<sequence>MSSLLVTGKQGGSMKFNWRPEVRQDPTSGLYYVIGKTAGAEYLYLHRDGVWRPTTLSASDQYTGYFPTAAAAEQALERALAGGDCEVVEP</sequence>